<dbReference type="EMBL" id="ML213620">
    <property type="protein sequence ID" value="TFK35615.1"/>
    <property type="molecule type" value="Genomic_DNA"/>
</dbReference>
<proteinExistence type="predicted"/>
<organism evidence="2 3">
    <name type="scientific">Crucibulum laeve</name>
    <dbReference type="NCBI Taxonomy" id="68775"/>
    <lineage>
        <taxon>Eukaryota</taxon>
        <taxon>Fungi</taxon>
        <taxon>Dikarya</taxon>
        <taxon>Basidiomycota</taxon>
        <taxon>Agaricomycotina</taxon>
        <taxon>Agaricomycetes</taxon>
        <taxon>Agaricomycetidae</taxon>
        <taxon>Agaricales</taxon>
        <taxon>Agaricineae</taxon>
        <taxon>Nidulariaceae</taxon>
        <taxon>Crucibulum</taxon>
    </lineage>
</organism>
<keyword evidence="1" id="KW-0732">Signal</keyword>
<sequence>MQSLLIFAIIIFSFKVLPAFAQVPSSIPFLCSYDCQPYDAVGNPLTSFTNSSPFAGSVFTCYYQLPNIRDWALCEYSTVRKAFASVYNLIDTFSIQTNGQAEPDNATSCPTAARVTCSAPRTPKRQVIKPVPAARTSNWAKRASRIRIVPEQAVHDDE</sequence>
<feature type="signal peptide" evidence="1">
    <location>
        <begin position="1"/>
        <end position="21"/>
    </location>
</feature>
<dbReference type="Proteomes" id="UP000308652">
    <property type="component" value="Unassembled WGS sequence"/>
</dbReference>
<keyword evidence="3" id="KW-1185">Reference proteome</keyword>
<gene>
    <name evidence="2" type="ORF">BDQ12DRAFT_725903</name>
</gene>
<accession>A0A5C3LS19</accession>
<feature type="chain" id="PRO_5023025564" evidence="1">
    <location>
        <begin position="22"/>
        <end position="158"/>
    </location>
</feature>
<name>A0A5C3LS19_9AGAR</name>
<evidence type="ECO:0000256" key="1">
    <source>
        <dbReference type="SAM" id="SignalP"/>
    </source>
</evidence>
<evidence type="ECO:0000313" key="2">
    <source>
        <dbReference type="EMBL" id="TFK35615.1"/>
    </source>
</evidence>
<dbReference type="AlphaFoldDB" id="A0A5C3LS19"/>
<reference evidence="2 3" key="1">
    <citation type="journal article" date="2019" name="Nat. Ecol. Evol.">
        <title>Megaphylogeny resolves global patterns of mushroom evolution.</title>
        <authorList>
            <person name="Varga T."/>
            <person name="Krizsan K."/>
            <person name="Foldi C."/>
            <person name="Dima B."/>
            <person name="Sanchez-Garcia M."/>
            <person name="Sanchez-Ramirez S."/>
            <person name="Szollosi G.J."/>
            <person name="Szarkandi J.G."/>
            <person name="Papp V."/>
            <person name="Albert L."/>
            <person name="Andreopoulos W."/>
            <person name="Angelini C."/>
            <person name="Antonin V."/>
            <person name="Barry K.W."/>
            <person name="Bougher N.L."/>
            <person name="Buchanan P."/>
            <person name="Buyck B."/>
            <person name="Bense V."/>
            <person name="Catcheside P."/>
            <person name="Chovatia M."/>
            <person name="Cooper J."/>
            <person name="Damon W."/>
            <person name="Desjardin D."/>
            <person name="Finy P."/>
            <person name="Geml J."/>
            <person name="Haridas S."/>
            <person name="Hughes K."/>
            <person name="Justo A."/>
            <person name="Karasinski D."/>
            <person name="Kautmanova I."/>
            <person name="Kiss B."/>
            <person name="Kocsube S."/>
            <person name="Kotiranta H."/>
            <person name="LaButti K.M."/>
            <person name="Lechner B.E."/>
            <person name="Liimatainen K."/>
            <person name="Lipzen A."/>
            <person name="Lukacs Z."/>
            <person name="Mihaltcheva S."/>
            <person name="Morgado L.N."/>
            <person name="Niskanen T."/>
            <person name="Noordeloos M.E."/>
            <person name="Ohm R.A."/>
            <person name="Ortiz-Santana B."/>
            <person name="Ovrebo C."/>
            <person name="Racz N."/>
            <person name="Riley R."/>
            <person name="Savchenko A."/>
            <person name="Shiryaev A."/>
            <person name="Soop K."/>
            <person name="Spirin V."/>
            <person name="Szebenyi C."/>
            <person name="Tomsovsky M."/>
            <person name="Tulloss R.E."/>
            <person name="Uehling J."/>
            <person name="Grigoriev I.V."/>
            <person name="Vagvolgyi C."/>
            <person name="Papp T."/>
            <person name="Martin F.M."/>
            <person name="Miettinen O."/>
            <person name="Hibbett D.S."/>
            <person name="Nagy L.G."/>
        </authorList>
    </citation>
    <scope>NUCLEOTIDE SEQUENCE [LARGE SCALE GENOMIC DNA]</scope>
    <source>
        <strain evidence="2 3">CBS 166.37</strain>
    </source>
</reference>
<evidence type="ECO:0000313" key="3">
    <source>
        <dbReference type="Proteomes" id="UP000308652"/>
    </source>
</evidence>
<protein>
    <submittedName>
        <fullName evidence="2">Uncharacterized protein</fullName>
    </submittedName>
</protein>